<evidence type="ECO:0000313" key="1">
    <source>
        <dbReference type="EMBL" id="GLV59280.1"/>
    </source>
</evidence>
<keyword evidence="2" id="KW-1185">Reference proteome</keyword>
<comment type="caution">
    <text evidence="1">The sequence shown here is derived from an EMBL/GenBank/DDBJ whole genome shotgun (WGS) entry which is preliminary data.</text>
</comment>
<evidence type="ECO:0000313" key="2">
    <source>
        <dbReference type="Proteomes" id="UP001344906"/>
    </source>
</evidence>
<name>A0ABQ6FYB0_9CHLR</name>
<sequence length="71" mass="7653">MHFIFGECLTLLFQGRLSAAALVFGELVPQGRRCAPVAPTHYGLLSTAGAQTHAAAGDNLEHQTHSYKIME</sequence>
<organism evidence="1 2">
    <name type="scientific">Dictyobacter halimunensis</name>
    <dbReference type="NCBI Taxonomy" id="3026934"/>
    <lineage>
        <taxon>Bacteria</taxon>
        <taxon>Bacillati</taxon>
        <taxon>Chloroflexota</taxon>
        <taxon>Ktedonobacteria</taxon>
        <taxon>Ktedonobacterales</taxon>
        <taxon>Dictyobacteraceae</taxon>
        <taxon>Dictyobacter</taxon>
    </lineage>
</organism>
<evidence type="ECO:0008006" key="3">
    <source>
        <dbReference type="Google" id="ProtNLM"/>
    </source>
</evidence>
<accession>A0ABQ6FYB0</accession>
<proteinExistence type="predicted"/>
<gene>
    <name evidence="1" type="ORF">KDH_61070</name>
</gene>
<dbReference type="Proteomes" id="UP001344906">
    <property type="component" value="Unassembled WGS sequence"/>
</dbReference>
<dbReference type="EMBL" id="BSRI01000002">
    <property type="protein sequence ID" value="GLV59280.1"/>
    <property type="molecule type" value="Genomic_DNA"/>
</dbReference>
<protein>
    <recommendedName>
        <fullName evidence="3">Secreted protein</fullName>
    </recommendedName>
</protein>
<reference evidence="1 2" key="1">
    <citation type="submission" date="2023-02" db="EMBL/GenBank/DDBJ databases">
        <title>Dictyobacter halimunensis sp. nov., a new member of the class Ktedonobacteria from forest soil in a geothermal area.</title>
        <authorList>
            <person name="Rachmania M.K."/>
            <person name="Ningsih F."/>
            <person name="Sakai Y."/>
            <person name="Yabe S."/>
            <person name="Yokota A."/>
            <person name="Sjamsuridzal W."/>
        </authorList>
    </citation>
    <scope>NUCLEOTIDE SEQUENCE [LARGE SCALE GENOMIC DNA]</scope>
    <source>
        <strain evidence="1 2">S3.2.2.5</strain>
    </source>
</reference>